<dbReference type="PANTHER" id="PTHR40465:SF1">
    <property type="entry name" value="DUF6534 DOMAIN-CONTAINING PROTEIN"/>
    <property type="match status" value="1"/>
</dbReference>
<dbReference type="AlphaFoldDB" id="A0A8H5CYT4"/>
<gene>
    <name evidence="3" type="ORF">D9756_008825</name>
</gene>
<feature type="compositionally biased region" description="Polar residues" evidence="1">
    <location>
        <begin position="145"/>
        <end position="167"/>
    </location>
</feature>
<feature type="transmembrane region" description="Helical" evidence="2">
    <location>
        <begin position="12"/>
        <end position="34"/>
    </location>
</feature>
<evidence type="ECO:0000313" key="4">
    <source>
        <dbReference type="Proteomes" id="UP000559027"/>
    </source>
</evidence>
<keyword evidence="2" id="KW-0812">Transmembrane</keyword>
<feature type="compositionally biased region" description="Basic and acidic residues" evidence="1">
    <location>
        <begin position="215"/>
        <end position="226"/>
    </location>
</feature>
<evidence type="ECO:0000256" key="1">
    <source>
        <dbReference type="SAM" id="MobiDB-lite"/>
    </source>
</evidence>
<dbReference type="EMBL" id="JAACJO010000016">
    <property type="protein sequence ID" value="KAF5349568.1"/>
    <property type="molecule type" value="Genomic_DNA"/>
</dbReference>
<protein>
    <submittedName>
        <fullName evidence="3">Uncharacterized protein</fullName>
    </submittedName>
</protein>
<dbReference type="PANTHER" id="PTHR40465">
    <property type="entry name" value="CHROMOSOME 1, WHOLE GENOME SHOTGUN SEQUENCE"/>
    <property type="match status" value="1"/>
</dbReference>
<organism evidence="3 4">
    <name type="scientific">Leucocoprinus leucothites</name>
    <dbReference type="NCBI Taxonomy" id="201217"/>
    <lineage>
        <taxon>Eukaryota</taxon>
        <taxon>Fungi</taxon>
        <taxon>Dikarya</taxon>
        <taxon>Basidiomycota</taxon>
        <taxon>Agaricomycotina</taxon>
        <taxon>Agaricomycetes</taxon>
        <taxon>Agaricomycetidae</taxon>
        <taxon>Agaricales</taxon>
        <taxon>Agaricineae</taxon>
        <taxon>Agaricaceae</taxon>
        <taxon>Leucocoprinus</taxon>
    </lineage>
</organism>
<comment type="caution">
    <text evidence="3">The sequence shown here is derived from an EMBL/GenBank/DDBJ whole genome shotgun (WGS) entry which is preliminary data.</text>
</comment>
<dbReference type="OrthoDB" id="3183258at2759"/>
<proteinExistence type="predicted"/>
<feature type="region of interest" description="Disordered" evidence="1">
    <location>
        <begin position="138"/>
        <end position="226"/>
    </location>
</feature>
<reference evidence="3 4" key="1">
    <citation type="journal article" date="2020" name="ISME J.">
        <title>Uncovering the hidden diversity of litter-decomposition mechanisms in mushroom-forming fungi.</title>
        <authorList>
            <person name="Floudas D."/>
            <person name="Bentzer J."/>
            <person name="Ahren D."/>
            <person name="Johansson T."/>
            <person name="Persson P."/>
            <person name="Tunlid A."/>
        </authorList>
    </citation>
    <scope>NUCLEOTIDE SEQUENCE [LARGE SCALE GENOMIC DNA]</scope>
    <source>
        <strain evidence="3 4">CBS 146.42</strain>
    </source>
</reference>
<name>A0A8H5CYT4_9AGAR</name>
<evidence type="ECO:0000256" key="2">
    <source>
        <dbReference type="SAM" id="Phobius"/>
    </source>
</evidence>
<dbReference type="Proteomes" id="UP000559027">
    <property type="component" value="Unassembled WGS sequence"/>
</dbReference>
<feature type="transmembrane region" description="Helical" evidence="2">
    <location>
        <begin position="46"/>
        <end position="67"/>
    </location>
</feature>
<keyword evidence="2" id="KW-1133">Transmembrane helix</keyword>
<keyword evidence="4" id="KW-1185">Reference proteome</keyword>
<accession>A0A8H5CYT4</accession>
<keyword evidence="2" id="KW-0472">Membrane</keyword>
<sequence>MKGPAELTHGPFLIGLFFNILLQGILIAQAYFYYTKYRKDLRWLRLLVLVLFLVELVNTAFNCFYIYQSLVINFADPTGTHFIFNLNLSKLYSNSLMSSLNARSTPSSTRDNGMSTFEVAPSSGFAFQSQLDSAKPGWMRDEESSLQNQTSTKVTSTRSEWSLNPQGCHTLPPGSDVSAHAGYSHASDETGGIGATKADSGLEDKARSTTVELGINHDTDEHRFGN</sequence>
<evidence type="ECO:0000313" key="3">
    <source>
        <dbReference type="EMBL" id="KAF5349568.1"/>
    </source>
</evidence>